<dbReference type="InterPro" id="IPR006600">
    <property type="entry name" value="HTH_CenpB_DNA-bd_dom"/>
</dbReference>
<reference evidence="5" key="1">
    <citation type="journal article" date="2017" name="Genome Biol.">
        <title>Comparative genomics reveals high biological diversity and specific adaptations in the industrially and medically important fungal genus Aspergillus.</title>
        <authorList>
            <person name="de Vries R.P."/>
            <person name="Riley R."/>
            <person name="Wiebenga A."/>
            <person name="Aguilar-Osorio G."/>
            <person name="Amillis S."/>
            <person name="Uchima C.A."/>
            <person name="Anderluh G."/>
            <person name="Asadollahi M."/>
            <person name="Askin M."/>
            <person name="Barry K."/>
            <person name="Battaglia E."/>
            <person name="Bayram O."/>
            <person name="Benocci T."/>
            <person name="Braus-Stromeyer S.A."/>
            <person name="Caldana C."/>
            <person name="Canovas D."/>
            <person name="Cerqueira G.C."/>
            <person name="Chen F."/>
            <person name="Chen W."/>
            <person name="Choi C."/>
            <person name="Clum A."/>
            <person name="Dos Santos R.A."/>
            <person name="Damasio A.R."/>
            <person name="Diallinas G."/>
            <person name="Emri T."/>
            <person name="Fekete E."/>
            <person name="Flipphi M."/>
            <person name="Freyberg S."/>
            <person name="Gallo A."/>
            <person name="Gournas C."/>
            <person name="Habgood R."/>
            <person name="Hainaut M."/>
            <person name="Harispe M.L."/>
            <person name="Henrissat B."/>
            <person name="Hilden K.S."/>
            <person name="Hope R."/>
            <person name="Hossain A."/>
            <person name="Karabika E."/>
            <person name="Karaffa L."/>
            <person name="Karanyi Z."/>
            <person name="Krasevec N."/>
            <person name="Kuo A."/>
            <person name="Kusch H."/>
            <person name="LaButti K."/>
            <person name="Lagendijk E.L."/>
            <person name="Lapidus A."/>
            <person name="Levasseur A."/>
            <person name="Lindquist E."/>
            <person name="Lipzen A."/>
            <person name="Logrieco A.F."/>
            <person name="MacCabe A."/>
            <person name="Maekelae M.R."/>
            <person name="Malavazi I."/>
            <person name="Melin P."/>
            <person name="Meyer V."/>
            <person name="Mielnichuk N."/>
            <person name="Miskei M."/>
            <person name="Molnar A.P."/>
            <person name="Mule G."/>
            <person name="Ngan C.Y."/>
            <person name="Orejas M."/>
            <person name="Orosz E."/>
            <person name="Ouedraogo J.P."/>
            <person name="Overkamp K.M."/>
            <person name="Park H.-S."/>
            <person name="Perrone G."/>
            <person name="Piumi F."/>
            <person name="Punt P.J."/>
            <person name="Ram A.F."/>
            <person name="Ramon A."/>
            <person name="Rauscher S."/>
            <person name="Record E."/>
            <person name="Riano-Pachon D.M."/>
            <person name="Robert V."/>
            <person name="Roehrig J."/>
            <person name="Ruller R."/>
            <person name="Salamov A."/>
            <person name="Salih N.S."/>
            <person name="Samson R.A."/>
            <person name="Sandor E."/>
            <person name="Sanguinetti M."/>
            <person name="Schuetze T."/>
            <person name="Sepcic K."/>
            <person name="Shelest E."/>
            <person name="Sherlock G."/>
            <person name="Sophianopoulou V."/>
            <person name="Squina F.M."/>
            <person name="Sun H."/>
            <person name="Susca A."/>
            <person name="Todd R.B."/>
            <person name="Tsang A."/>
            <person name="Unkles S.E."/>
            <person name="van de Wiele N."/>
            <person name="van Rossen-Uffink D."/>
            <person name="Oliveira J.V."/>
            <person name="Vesth T.C."/>
            <person name="Visser J."/>
            <person name="Yu J.-H."/>
            <person name="Zhou M."/>
            <person name="Andersen M.R."/>
            <person name="Archer D.B."/>
            <person name="Baker S.E."/>
            <person name="Benoit I."/>
            <person name="Brakhage A.A."/>
            <person name="Braus G.H."/>
            <person name="Fischer R."/>
            <person name="Frisvad J.C."/>
            <person name="Goldman G.H."/>
            <person name="Houbraken J."/>
            <person name="Oakley B."/>
            <person name="Pocsi I."/>
            <person name="Scazzocchio C."/>
            <person name="Seiboth B."/>
            <person name="vanKuyk P.A."/>
            <person name="Wortman J."/>
            <person name="Dyer P.S."/>
            <person name="Grigoriev I.V."/>
        </authorList>
    </citation>
    <scope>NUCLEOTIDE SEQUENCE [LARGE SCALE GENOMIC DNA]</scope>
    <source>
        <strain evidence="5">CBS 106.47</strain>
    </source>
</reference>
<proteinExistence type="predicted"/>
<dbReference type="EMBL" id="KV878249">
    <property type="protein sequence ID" value="OJZ82089.1"/>
    <property type="molecule type" value="Genomic_DNA"/>
</dbReference>
<name>A0A1M3T5Q8_ASPLC</name>
<keyword evidence="1" id="KW-0238">DNA-binding</keyword>
<evidence type="ECO:0000256" key="1">
    <source>
        <dbReference type="ARBA" id="ARBA00023125"/>
    </source>
</evidence>
<dbReference type="InterPro" id="IPR050863">
    <property type="entry name" value="CenT-Element_Derived"/>
</dbReference>
<dbReference type="InterPro" id="IPR036397">
    <property type="entry name" value="RNaseH_sf"/>
</dbReference>
<gene>
    <name evidence="4" type="ORF">ASPFODRAFT_74988</name>
</gene>
<evidence type="ECO:0000256" key="2">
    <source>
        <dbReference type="SAM" id="MobiDB-lite"/>
    </source>
</evidence>
<evidence type="ECO:0000313" key="4">
    <source>
        <dbReference type="EMBL" id="OJZ82089.1"/>
    </source>
</evidence>
<sequence length="540" mass="61826">MSPTYQRQGRISYATRSRWTGIPASTLWRRANNKPSIADKAAKQQYLTPQEEQALVEYVLRLADNGYPLPVRFLRSLALVIACQRSSTFQITDPRLEIRPPGKNWPQDFYLRHPQLKARRLRAIDWKRDDRQIEDKVRHWFAVIGRELADPAILPENVYNMDETGVLLSVLKSLKVLVHRDDLRKHRGTTVKRTLVTAIECISADGRSLHPLIIWPAATHRSSWTTHATPGWHFACSKTGYTNKDISLYWVEHVFDPQTRDQAGDRPRLLICDGFGTHESLEVMKFCFANRIILCRLPSHTSHKLQPCDVGVFGPLKTAYRAQVEQACRAGVNTIGKPHFTYLYDGARKEAFTPRNIRSAWSKSGLFPFDPSRVLREFPVPRTEIKTTFPVGPPTVSFNLSHAPNTSDQYALLRSEVEKDTQNLDSVCKSRLETLSRAAERVFAERALLLEENRILFEQNNEKICRKSSGATVIGRAKVMSYEDIVEAQKKRDMTVTKDHVRKSRSNGRDEPLSKSEEKRKAEQEIQAWNMSGYCSVLDL</sequence>
<dbReference type="PROSITE" id="PS51253">
    <property type="entry name" value="HTH_CENPB"/>
    <property type="match status" value="1"/>
</dbReference>
<feature type="domain" description="HTH CENPB-type" evidence="3">
    <location>
        <begin position="39"/>
        <end position="119"/>
    </location>
</feature>
<feature type="region of interest" description="Disordered" evidence="2">
    <location>
        <begin position="493"/>
        <end position="522"/>
    </location>
</feature>
<dbReference type="Proteomes" id="UP000184063">
    <property type="component" value="Unassembled WGS sequence"/>
</dbReference>
<dbReference type="AlphaFoldDB" id="A0A1M3T5Q8"/>
<protein>
    <recommendedName>
        <fullName evidence="3">HTH CENPB-type domain-containing protein</fullName>
    </recommendedName>
</protein>
<dbReference type="InterPro" id="IPR004875">
    <property type="entry name" value="DDE_SF_endonuclease_dom"/>
</dbReference>
<dbReference type="GO" id="GO:0005634">
    <property type="term" value="C:nucleus"/>
    <property type="evidence" value="ECO:0007669"/>
    <property type="project" value="TreeGrafter"/>
</dbReference>
<dbReference type="GO" id="GO:0003677">
    <property type="term" value="F:DNA binding"/>
    <property type="evidence" value="ECO:0007669"/>
    <property type="project" value="UniProtKB-KW"/>
</dbReference>
<accession>A0A1M3T5Q8</accession>
<dbReference type="Gene3D" id="3.30.420.10">
    <property type="entry name" value="Ribonuclease H-like superfamily/Ribonuclease H"/>
    <property type="match status" value="1"/>
</dbReference>
<dbReference type="VEuPathDB" id="FungiDB:ASPFODRAFT_74988"/>
<dbReference type="PANTHER" id="PTHR19303">
    <property type="entry name" value="TRANSPOSON"/>
    <property type="match status" value="1"/>
</dbReference>
<feature type="compositionally biased region" description="Basic and acidic residues" evidence="2">
    <location>
        <begin position="507"/>
        <end position="522"/>
    </location>
</feature>
<organism evidence="4 5">
    <name type="scientific">Aspergillus luchuensis (strain CBS 106.47)</name>
    <dbReference type="NCBI Taxonomy" id="1137211"/>
    <lineage>
        <taxon>Eukaryota</taxon>
        <taxon>Fungi</taxon>
        <taxon>Dikarya</taxon>
        <taxon>Ascomycota</taxon>
        <taxon>Pezizomycotina</taxon>
        <taxon>Eurotiomycetes</taxon>
        <taxon>Eurotiomycetidae</taxon>
        <taxon>Eurotiales</taxon>
        <taxon>Aspergillaceae</taxon>
        <taxon>Aspergillus</taxon>
        <taxon>Aspergillus subgen. Circumdati</taxon>
    </lineage>
</organism>
<evidence type="ECO:0000313" key="5">
    <source>
        <dbReference type="Proteomes" id="UP000184063"/>
    </source>
</evidence>
<dbReference type="Pfam" id="PF03184">
    <property type="entry name" value="DDE_1"/>
    <property type="match status" value="1"/>
</dbReference>
<evidence type="ECO:0000259" key="3">
    <source>
        <dbReference type="PROSITE" id="PS51253"/>
    </source>
</evidence>
<dbReference type="OrthoDB" id="4510550at2759"/>
<dbReference type="PANTHER" id="PTHR19303:SF74">
    <property type="entry name" value="POGO TRANSPOSABLE ELEMENT WITH KRAB DOMAIN"/>
    <property type="match status" value="1"/>
</dbReference>